<proteinExistence type="predicted"/>
<name>A0A4R5A1Y6_9ACTN</name>
<comment type="caution">
    <text evidence="2">The sequence shown here is derived from an EMBL/GenBank/DDBJ whole genome shotgun (WGS) entry which is preliminary data.</text>
</comment>
<dbReference type="Proteomes" id="UP000294513">
    <property type="component" value="Unassembled WGS sequence"/>
</dbReference>
<protein>
    <recommendedName>
        <fullName evidence="4">META domain-containing protein</fullName>
    </recommendedName>
</protein>
<evidence type="ECO:0000313" key="2">
    <source>
        <dbReference type="EMBL" id="TDD65898.1"/>
    </source>
</evidence>
<dbReference type="EMBL" id="SMKU01000399">
    <property type="protein sequence ID" value="TDD65898.1"/>
    <property type="molecule type" value="Genomic_DNA"/>
</dbReference>
<dbReference type="AlphaFoldDB" id="A0A4R5A1Y6"/>
<reference evidence="2 3" key="1">
    <citation type="submission" date="2019-03" db="EMBL/GenBank/DDBJ databases">
        <title>Draft genome sequences of novel Actinobacteria.</title>
        <authorList>
            <person name="Sahin N."/>
            <person name="Ay H."/>
            <person name="Saygin H."/>
        </authorList>
    </citation>
    <scope>NUCLEOTIDE SEQUENCE [LARGE SCALE GENOMIC DNA]</scope>
    <source>
        <strain evidence="2 3">H3C3</strain>
    </source>
</reference>
<accession>A0A4R5A1Y6</accession>
<feature type="signal peptide" evidence="1">
    <location>
        <begin position="1"/>
        <end position="22"/>
    </location>
</feature>
<keyword evidence="3" id="KW-1185">Reference proteome</keyword>
<feature type="chain" id="PRO_5038972127" description="META domain-containing protein" evidence="1">
    <location>
        <begin position="23"/>
        <end position="92"/>
    </location>
</feature>
<evidence type="ECO:0008006" key="4">
    <source>
        <dbReference type="Google" id="ProtNLM"/>
    </source>
</evidence>
<keyword evidence="1" id="KW-0732">Signal</keyword>
<feature type="non-terminal residue" evidence="2">
    <location>
        <position position="92"/>
    </location>
</feature>
<evidence type="ECO:0000313" key="3">
    <source>
        <dbReference type="Proteomes" id="UP000294513"/>
    </source>
</evidence>
<sequence length="92" mass="9343">MRVRARSTLPLAGAAALAFALAGCGGGEEDGAGAAAPTTLAPLPKVAAADVKPLAGRWIGTAEDYFRFTADGTGVWMRGKRKLWGGTAIPCL</sequence>
<gene>
    <name evidence="2" type="ORF">E1298_40930</name>
</gene>
<dbReference type="PROSITE" id="PS51257">
    <property type="entry name" value="PROKAR_LIPOPROTEIN"/>
    <property type="match status" value="1"/>
</dbReference>
<evidence type="ECO:0000256" key="1">
    <source>
        <dbReference type="SAM" id="SignalP"/>
    </source>
</evidence>
<organism evidence="2 3">
    <name type="scientific">Actinomadura rubrisoli</name>
    <dbReference type="NCBI Taxonomy" id="2530368"/>
    <lineage>
        <taxon>Bacteria</taxon>
        <taxon>Bacillati</taxon>
        <taxon>Actinomycetota</taxon>
        <taxon>Actinomycetes</taxon>
        <taxon>Streptosporangiales</taxon>
        <taxon>Thermomonosporaceae</taxon>
        <taxon>Actinomadura</taxon>
    </lineage>
</organism>